<evidence type="ECO:0000259" key="1">
    <source>
        <dbReference type="Pfam" id="PF05699"/>
    </source>
</evidence>
<evidence type="ECO:0000313" key="3">
    <source>
        <dbReference type="EMBL" id="OJA08716.1"/>
    </source>
</evidence>
<dbReference type="InterPro" id="IPR012337">
    <property type="entry name" value="RNaseH-like_sf"/>
</dbReference>
<organism evidence="3 4">
    <name type="scientific">Rhizopogon vesiculosus</name>
    <dbReference type="NCBI Taxonomy" id="180088"/>
    <lineage>
        <taxon>Eukaryota</taxon>
        <taxon>Fungi</taxon>
        <taxon>Dikarya</taxon>
        <taxon>Basidiomycota</taxon>
        <taxon>Agaricomycotina</taxon>
        <taxon>Agaricomycetes</taxon>
        <taxon>Agaricomycetidae</taxon>
        <taxon>Boletales</taxon>
        <taxon>Suillineae</taxon>
        <taxon>Rhizopogonaceae</taxon>
        <taxon>Rhizopogon</taxon>
    </lineage>
</organism>
<reference evidence="3 4" key="1">
    <citation type="submission" date="2016-03" db="EMBL/GenBank/DDBJ databases">
        <title>Comparative genomics of the ectomycorrhizal sister species Rhizopogon vinicolor and Rhizopogon vesiculosus (Basidiomycota: Boletales) reveals a divergence of the mating type B locus.</title>
        <authorList>
            <person name="Mujic A.B."/>
            <person name="Kuo A."/>
            <person name="Tritt A."/>
            <person name="Lipzen A."/>
            <person name="Chen C."/>
            <person name="Johnson J."/>
            <person name="Sharma A."/>
            <person name="Barry K."/>
            <person name="Grigoriev I.V."/>
            <person name="Spatafora J.W."/>
        </authorList>
    </citation>
    <scope>NUCLEOTIDE SEQUENCE [LARGE SCALE GENOMIC DNA]</scope>
    <source>
        <strain evidence="3 4">AM-OR11-056</strain>
    </source>
</reference>
<dbReference type="AlphaFoldDB" id="A0A1J8QAD3"/>
<dbReference type="Pfam" id="PF11274">
    <property type="entry name" value="DUF3074"/>
    <property type="match status" value="1"/>
</dbReference>
<feature type="domain" description="HAT C-terminal dimerisation" evidence="1">
    <location>
        <begin position="84"/>
        <end position="153"/>
    </location>
</feature>
<dbReference type="SUPFAM" id="SSF53098">
    <property type="entry name" value="Ribonuclease H-like"/>
    <property type="match status" value="1"/>
</dbReference>
<dbReference type="InterPro" id="IPR024500">
    <property type="entry name" value="DUF3074"/>
</dbReference>
<dbReference type="PANTHER" id="PTHR40370:SF1">
    <property type="entry name" value="DUF3074 DOMAIN-CONTAINING PROTEIN"/>
    <property type="match status" value="1"/>
</dbReference>
<dbReference type="STRING" id="180088.A0A1J8QAD3"/>
<evidence type="ECO:0000259" key="2">
    <source>
        <dbReference type="Pfam" id="PF11274"/>
    </source>
</evidence>
<keyword evidence="4" id="KW-1185">Reference proteome</keyword>
<dbReference type="Proteomes" id="UP000183567">
    <property type="component" value="Unassembled WGS sequence"/>
</dbReference>
<dbReference type="EMBL" id="LVVM01006223">
    <property type="protein sequence ID" value="OJA08716.1"/>
    <property type="molecule type" value="Genomic_DNA"/>
</dbReference>
<comment type="caution">
    <text evidence="3">The sequence shown here is derived from an EMBL/GenBank/DDBJ whole genome shotgun (WGS) entry which is preliminary data.</text>
</comment>
<gene>
    <name evidence="3" type="ORF">AZE42_07093</name>
</gene>
<sequence>MVLHPQHKLSYFNKAAQWEDDWIKTAEQLVREEFERSYLSVDVDSDLGCGEDVLESNGDIWMNDNIFDNLPVLTAPKPINLSSELDLYLSTDAEHATNPIAWWHERQKLFPRLSRMAIDYLTIPATPVDVERLFSRGRLILSHIRNCLSAQSTRARRLRELVDLPGLGDEELANLEEKGTKGRYVSVERLVELEDGKVEWQMVTSSTPGGSIPSFIAESSMAGQISVDVPHFLKWFHAVHNQGT</sequence>
<dbReference type="Pfam" id="PF05699">
    <property type="entry name" value="Dimer_Tnp_hAT"/>
    <property type="match status" value="1"/>
</dbReference>
<dbReference type="OrthoDB" id="6423603at2759"/>
<protein>
    <recommendedName>
        <fullName evidence="5">HAT C-terminal dimerisation domain-containing protein</fullName>
    </recommendedName>
</protein>
<accession>A0A1J8QAD3</accession>
<dbReference type="PANTHER" id="PTHR40370">
    <property type="entry name" value="EXPRESSED PROTEIN"/>
    <property type="match status" value="1"/>
</dbReference>
<evidence type="ECO:0000313" key="4">
    <source>
        <dbReference type="Proteomes" id="UP000183567"/>
    </source>
</evidence>
<feature type="domain" description="DUF3074" evidence="2">
    <location>
        <begin position="171"/>
        <end position="235"/>
    </location>
</feature>
<proteinExistence type="predicted"/>
<dbReference type="GO" id="GO:0046983">
    <property type="term" value="F:protein dimerization activity"/>
    <property type="evidence" value="ECO:0007669"/>
    <property type="project" value="InterPro"/>
</dbReference>
<name>A0A1J8QAD3_9AGAM</name>
<dbReference type="InterPro" id="IPR008906">
    <property type="entry name" value="HATC_C_dom"/>
</dbReference>
<evidence type="ECO:0008006" key="5">
    <source>
        <dbReference type="Google" id="ProtNLM"/>
    </source>
</evidence>